<proteinExistence type="predicted"/>
<keyword evidence="4" id="KW-0663">Pyridoxal phosphate</keyword>
<dbReference type="PANTHER" id="PTHR42778">
    <property type="entry name" value="2-AMINOETHYLPHOSPHONATE--PYRUVATE TRANSAMINASE"/>
    <property type="match status" value="1"/>
</dbReference>
<dbReference type="Pfam" id="PF13444">
    <property type="entry name" value="Acetyltransf_5"/>
    <property type="match status" value="1"/>
</dbReference>
<dbReference type="RefSeq" id="WP_010858787.1">
    <property type="nucleotide sequence ID" value="NZ_KB933398.1"/>
</dbReference>
<evidence type="ECO:0000256" key="4">
    <source>
        <dbReference type="ARBA" id="ARBA00022898"/>
    </source>
</evidence>
<dbReference type="eggNOG" id="COG0075">
    <property type="taxonomic scope" value="Bacteria"/>
</dbReference>
<dbReference type="PROSITE" id="PS51186">
    <property type="entry name" value="GNAT"/>
    <property type="match status" value="1"/>
</dbReference>
<dbReference type="Gene3D" id="3.40.640.10">
    <property type="entry name" value="Type I PLP-dependent aspartate aminotransferase-like (Major domain)"/>
    <property type="match status" value="1"/>
</dbReference>
<dbReference type="InterPro" id="IPR000182">
    <property type="entry name" value="GNAT_dom"/>
</dbReference>
<comment type="caution">
    <text evidence="6">The sequence shown here is derived from an EMBL/GenBank/DDBJ whole genome shotgun (WGS) entry which is preliminary data.</text>
</comment>
<name>R7ZFK9_LYSSH</name>
<dbReference type="AlphaFoldDB" id="R7ZFK9"/>
<dbReference type="SUPFAM" id="SSF53383">
    <property type="entry name" value="PLP-dependent transferases"/>
    <property type="match status" value="1"/>
</dbReference>
<dbReference type="InterPro" id="IPR015424">
    <property type="entry name" value="PyrdxlP-dep_Trfase"/>
</dbReference>
<feature type="domain" description="N-acetyltransferase" evidence="5">
    <location>
        <begin position="4"/>
        <end position="167"/>
    </location>
</feature>
<dbReference type="Proteomes" id="UP000013911">
    <property type="component" value="Unassembled WGS sequence"/>
</dbReference>
<evidence type="ECO:0000313" key="7">
    <source>
        <dbReference type="Proteomes" id="UP000013911"/>
    </source>
</evidence>
<keyword evidence="2" id="KW-0032">Aminotransferase</keyword>
<gene>
    <name evidence="6" type="ORF">H131_09173</name>
</gene>
<evidence type="ECO:0000256" key="1">
    <source>
        <dbReference type="ARBA" id="ARBA00001933"/>
    </source>
</evidence>
<dbReference type="Gene3D" id="3.40.630.30">
    <property type="match status" value="1"/>
</dbReference>
<evidence type="ECO:0000259" key="5">
    <source>
        <dbReference type="PROSITE" id="PS51186"/>
    </source>
</evidence>
<sequence>MYWCKVAQTEAEFDAIAQLNYETFVEEIPQHEPNANRRKIDRFHHENTYLVVYKEIELIGMLAFRDQRPFSIDEKIGEVEQYLPQDICSKLCEIRLLAIKKQYRTGRVLLKLTQALNAFAYEKGYSAAVISGTTREEKLYKQMGFTQFAPAVGSEAAMFLPMVLTRQQFEASLQHRLAKASYTFYPGPVKQQGMMLYSELSHRSQTFEALYERMTNRLLQLSAAKFVATFVGTGTLANEVMLGQLKEQQLGRGLILTNGEFGERLRKQAQRWSLDFDVIEQDWGMKFEKHHVESYLQTNAYQWLVAVHGETSTGTCNDLEVLIQLTKRYDVKLCVDCISSFGAMPFSLEQCYLATAVSGKAIGALSGLAFVFSEELAKPSSTLPAYVDLANYQLGTVPFTLPAVLVGNVESALQAYPARYGQLQQRFDRLLQLPFMHNQLATSHYPMIMTLRCPGALAYLTTDLKLNGLFVHGDSKYLRQRNLIQLSVIQPDYEEAIVKLHEILRFYEQIVVA</sequence>
<dbReference type="InterPro" id="IPR015421">
    <property type="entry name" value="PyrdxlP-dep_Trfase_major"/>
</dbReference>
<dbReference type="EMBL" id="AQPX01000015">
    <property type="protein sequence ID" value="EON72868.1"/>
    <property type="molecule type" value="Genomic_DNA"/>
</dbReference>
<dbReference type="PATRIC" id="fig|1285586.5.peg.1858"/>
<dbReference type="HOGENOM" id="CLU_039026_0_0_9"/>
<accession>R7ZFK9</accession>
<dbReference type="GO" id="GO:0008483">
    <property type="term" value="F:transaminase activity"/>
    <property type="evidence" value="ECO:0007669"/>
    <property type="project" value="UniProtKB-KW"/>
</dbReference>
<dbReference type="SUPFAM" id="SSF55729">
    <property type="entry name" value="Acyl-CoA N-acyltransferases (Nat)"/>
    <property type="match status" value="1"/>
</dbReference>
<evidence type="ECO:0000313" key="6">
    <source>
        <dbReference type="EMBL" id="EON72868.1"/>
    </source>
</evidence>
<protein>
    <submittedName>
        <fullName evidence="6">Acetyltransferase</fullName>
    </submittedName>
</protein>
<dbReference type="OrthoDB" id="389074at2"/>
<dbReference type="GO" id="GO:0016747">
    <property type="term" value="F:acyltransferase activity, transferring groups other than amino-acyl groups"/>
    <property type="evidence" value="ECO:0007669"/>
    <property type="project" value="InterPro"/>
</dbReference>
<comment type="cofactor">
    <cofactor evidence="1">
        <name>pyridoxal 5'-phosphate</name>
        <dbReference type="ChEBI" id="CHEBI:597326"/>
    </cofactor>
</comment>
<reference evidence="6 7" key="1">
    <citation type="submission" date="2013-04" db="EMBL/GenBank/DDBJ databases">
        <title>Draft genome of the heavy metal tolerant bacterium Lysinibacillus sphaericus strain OT4b.31.</title>
        <authorList>
            <person name="Pena-Montenegro T.D."/>
            <person name="Dussan J."/>
        </authorList>
    </citation>
    <scope>NUCLEOTIDE SEQUENCE [LARGE SCALE GENOMIC DNA]</scope>
    <source>
        <strain evidence="6 7">OT4b.31</strain>
    </source>
</reference>
<dbReference type="InterPro" id="IPR000192">
    <property type="entry name" value="Aminotrans_V_dom"/>
</dbReference>
<dbReference type="Pfam" id="PF00266">
    <property type="entry name" value="Aminotran_5"/>
    <property type="match status" value="1"/>
</dbReference>
<keyword evidence="3 6" id="KW-0808">Transferase</keyword>
<evidence type="ECO:0000256" key="3">
    <source>
        <dbReference type="ARBA" id="ARBA00022679"/>
    </source>
</evidence>
<evidence type="ECO:0000256" key="2">
    <source>
        <dbReference type="ARBA" id="ARBA00022576"/>
    </source>
</evidence>
<dbReference type="InterPro" id="IPR016181">
    <property type="entry name" value="Acyl_CoA_acyltransferase"/>
</dbReference>
<organism evidence="6 7">
    <name type="scientific">Lysinibacillus sphaericus OT4b.31</name>
    <dbReference type="NCBI Taxonomy" id="1285586"/>
    <lineage>
        <taxon>Bacteria</taxon>
        <taxon>Bacillati</taxon>
        <taxon>Bacillota</taxon>
        <taxon>Bacilli</taxon>
        <taxon>Bacillales</taxon>
        <taxon>Bacillaceae</taxon>
        <taxon>Lysinibacillus</taxon>
    </lineage>
</organism>
<dbReference type="PANTHER" id="PTHR42778:SF1">
    <property type="entry name" value="2-AMINOETHYLPHOSPHONATE--PYRUVATE TRANSAMINASE"/>
    <property type="match status" value="1"/>
</dbReference>